<dbReference type="InterPro" id="IPR052599">
    <property type="entry name" value="SLC43A_AATransporter"/>
</dbReference>
<dbReference type="InterPro" id="IPR036259">
    <property type="entry name" value="MFS_trans_sf"/>
</dbReference>
<feature type="transmembrane region" description="Helical" evidence="9">
    <location>
        <begin position="342"/>
        <end position="362"/>
    </location>
</feature>
<protein>
    <recommendedName>
        <fullName evidence="12">Major Facilitator Superfamily (MFS)</fullName>
    </recommendedName>
</protein>
<evidence type="ECO:0000256" key="8">
    <source>
        <dbReference type="SAM" id="MobiDB-lite"/>
    </source>
</evidence>
<reference evidence="10 11" key="1">
    <citation type="journal article" date="2014" name="Genome Biol. Evol.">
        <title>The secreted proteins of Achlya hypogyna and Thraustotheca clavata identify the ancestral oomycete secretome and reveal gene acquisitions by horizontal gene transfer.</title>
        <authorList>
            <person name="Misner I."/>
            <person name="Blouin N."/>
            <person name="Leonard G."/>
            <person name="Richards T.A."/>
            <person name="Lane C.E."/>
        </authorList>
    </citation>
    <scope>NUCLEOTIDE SEQUENCE [LARGE SCALE GENOMIC DNA]</scope>
    <source>
        <strain evidence="10 11">ATCC 34112</strain>
    </source>
</reference>
<feature type="region of interest" description="Disordered" evidence="8">
    <location>
        <begin position="34"/>
        <end position="57"/>
    </location>
</feature>
<feature type="transmembrane region" description="Helical" evidence="9">
    <location>
        <begin position="208"/>
        <end position="226"/>
    </location>
</feature>
<dbReference type="AlphaFoldDB" id="A0A1W0A488"/>
<dbReference type="PANTHER" id="PTHR20772:SF2">
    <property type="entry name" value="PROTEIN FMP42"/>
    <property type="match status" value="1"/>
</dbReference>
<evidence type="ECO:0000256" key="4">
    <source>
        <dbReference type="ARBA" id="ARBA00022692"/>
    </source>
</evidence>
<dbReference type="Gene3D" id="1.20.1250.20">
    <property type="entry name" value="MFS general substrate transporter like domains"/>
    <property type="match status" value="2"/>
</dbReference>
<evidence type="ECO:0000256" key="1">
    <source>
        <dbReference type="ARBA" id="ARBA00004141"/>
    </source>
</evidence>
<feature type="transmembrane region" description="Helical" evidence="9">
    <location>
        <begin position="424"/>
        <end position="445"/>
    </location>
</feature>
<feature type="transmembrane region" description="Helical" evidence="9">
    <location>
        <begin position="457"/>
        <end position="474"/>
    </location>
</feature>
<dbReference type="PANTHER" id="PTHR20772">
    <property type="entry name" value="PROTEIN FMP42"/>
    <property type="match status" value="1"/>
</dbReference>
<comment type="subcellular location">
    <subcellularLocation>
        <location evidence="1">Membrane</location>
        <topology evidence="1">Multi-pass membrane protein</topology>
    </subcellularLocation>
</comment>
<feature type="transmembrane region" description="Helical" evidence="9">
    <location>
        <begin position="174"/>
        <end position="196"/>
    </location>
</feature>
<dbReference type="Proteomes" id="UP000243217">
    <property type="component" value="Unassembled WGS sequence"/>
</dbReference>
<evidence type="ECO:0000313" key="10">
    <source>
        <dbReference type="EMBL" id="OQS05103.1"/>
    </source>
</evidence>
<keyword evidence="4 9" id="KW-0812">Transmembrane</keyword>
<dbReference type="GO" id="GO:0016020">
    <property type="term" value="C:membrane"/>
    <property type="evidence" value="ECO:0007669"/>
    <property type="project" value="UniProtKB-SubCell"/>
</dbReference>
<sequence length="582" mass="64788">MTKDDLTWSPRALQLPAQRSLSASNLWVSSPIPTTGETPKDYTQPPAKLVLSPKTPPPRSGTYEINRYVLFCICCVLTVLCSGGLILGFGPFYTTLVQEKQWHELCNATSTTVCPKQEIRLQYTYSTSFLLLSAANAIFGLSIDIIGPRVSALLGLVLAMLGNILVSIGDSTVANGLGIILGYGLVGMGGMGLFLSSFQVINLFEAQGLPCSIMSSIFNISAYVYMLLKIPGVARQSFFESYAILVAICFCVCFLCFPAKNIHKPNKTIRVPGFNCYIPRPRKPTILLEGLKKTLSYGDLWHFAFFFGWLSLIMSFTAGAIPSIITKTAGQNFAKADIYINYFFPLISNSTYLFAPLIGYCIDTIGFRGVFAGCLLFTQLFLLTLFIPVLEVQLLGFLFMSIAQSTLYSLQFAYIMICYPSRLYGTLQAFITSASFLMCSLNYGINTIAQTYLDGDYTYVLIFLTIPTIVLYCFQRCVREMIEEEECHLVVEDEAISPYPFLASNHIFRLAIMATPKPSLAPLLKKLIPTCFVIGAGMEVFMVKTGFYEIVAKNEAEIRAVKRAEREEYLRRKQEKQVENQA</sequence>
<feature type="transmembrane region" description="Helical" evidence="9">
    <location>
        <begin position="68"/>
        <end position="93"/>
    </location>
</feature>
<accession>A0A1W0A488</accession>
<dbReference type="GO" id="GO:0006865">
    <property type="term" value="P:amino acid transport"/>
    <property type="evidence" value="ECO:0007669"/>
    <property type="project" value="UniProtKB-KW"/>
</dbReference>
<dbReference type="EMBL" id="JNBS01000504">
    <property type="protein sequence ID" value="OQS05103.1"/>
    <property type="molecule type" value="Genomic_DNA"/>
</dbReference>
<keyword evidence="5" id="KW-0029">Amino-acid transport</keyword>
<evidence type="ECO:0008006" key="12">
    <source>
        <dbReference type="Google" id="ProtNLM"/>
    </source>
</evidence>
<feature type="transmembrane region" description="Helical" evidence="9">
    <location>
        <begin position="369"/>
        <end position="390"/>
    </location>
</feature>
<evidence type="ECO:0000313" key="11">
    <source>
        <dbReference type="Proteomes" id="UP000243217"/>
    </source>
</evidence>
<evidence type="ECO:0000256" key="6">
    <source>
        <dbReference type="ARBA" id="ARBA00022989"/>
    </source>
</evidence>
<name>A0A1W0A488_9STRA</name>
<keyword evidence="6 9" id="KW-1133">Transmembrane helix</keyword>
<evidence type="ECO:0000256" key="7">
    <source>
        <dbReference type="ARBA" id="ARBA00023136"/>
    </source>
</evidence>
<keyword evidence="11" id="KW-1185">Reference proteome</keyword>
<evidence type="ECO:0000256" key="5">
    <source>
        <dbReference type="ARBA" id="ARBA00022970"/>
    </source>
</evidence>
<feature type="transmembrane region" description="Helical" evidence="9">
    <location>
        <begin position="123"/>
        <end position="143"/>
    </location>
</feature>
<comment type="similarity">
    <text evidence="2">Belongs to the SLC43A transporter (TC 2.A.1.44) family.</text>
</comment>
<gene>
    <name evidence="10" type="ORF">THRCLA_20717</name>
</gene>
<dbReference type="SUPFAM" id="SSF103473">
    <property type="entry name" value="MFS general substrate transporter"/>
    <property type="match status" value="1"/>
</dbReference>
<evidence type="ECO:0000256" key="3">
    <source>
        <dbReference type="ARBA" id="ARBA00022448"/>
    </source>
</evidence>
<proteinExistence type="inferred from homology"/>
<feature type="transmembrane region" description="Helical" evidence="9">
    <location>
        <begin position="396"/>
        <end position="417"/>
    </location>
</feature>
<evidence type="ECO:0000256" key="9">
    <source>
        <dbReference type="SAM" id="Phobius"/>
    </source>
</evidence>
<comment type="caution">
    <text evidence="10">The sequence shown here is derived from an EMBL/GenBank/DDBJ whole genome shotgun (WGS) entry which is preliminary data.</text>
</comment>
<organism evidence="10 11">
    <name type="scientific">Thraustotheca clavata</name>
    <dbReference type="NCBI Taxonomy" id="74557"/>
    <lineage>
        <taxon>Eukaryota</taxon>
        <taxon>Sar</taxon>
        <taxon>Stramenopiles</taxon>
        <taxon>Oomycota</taxon>
        <taxon>Saprolegniomycetes</taxon>
        <taxon>Saprolegniales</taxon>
        <taxon>Achlyaceae</taxon>
        <taxon>Thraustotheca</taxon>
    </lineage>
</organism>
<keyword evidence="7 9" id="KW-0472">Membrane</keyword>
<feature type="transmembrane region" description="Helical" evidence="9">
    <location>
        <begin position="150"/>
        <end position="168"/>
    </location>
</feature>
<dbReference type="OrthoDB" id="330047at2759"/>
<evidence type="ECO:0000256" key="2">
    <source>
        <dbReference type="ARBA" id="ARBA00006595"/>
    </source>
</evidence>
<keyword evidence="3" id="KW-0813">Transport</keyword>
<feature type="transmembrane region" description="Helical" evidence="9">
    <location>
        <begin position="300"/>
        <end position="322"/>
    </location>
</feature>
<feature type="transmembrane region" description="Helical" evidence="9">
    <location>
        <begin position="238"/>
        <end position="257"/>
    </location>
</feature>